<evidence type="ECO:0000313" key="1">
    <source>
        <dbReference type="EMBL" id="THD11975.1"/>
    </source>
</evidence>
<name>A0A4S3KS75_9GAMM</name>
<feature type="non-terminal residue" evidence="1">
    <location>
        <position position="35"/>
    </location>
</feature>
<dbReference type="AlphaFoldDB" id="A0A4S3KS75"/>
<accession>A0A4S3KS75</accession>
<organism evidence="1 2">
    <name type="scientific">Metallibacterium scheffleri</name>
    <dbReference type="NCBI Taxonomy" id="993689"/>
    <lineage>
        <taxon>Bacteria</taxon>
        <taxon>Pseudomonadati</taxon>
        <taxon>Pseudomonadota</taxon>
        <taxon>Gammaproteobacteria</taxon>
        <taxon>Lysobacterales</taxon>
        <taxon>Rhodanobacteraceae</taxon>
        <taxon>Metallibacterium</taxon>
    </lineage>
</organism>
<reference evidence="1 2" key="1">
    <citation type="submission" date="2017-02" db="EMBL/GenBank/DDBJ databases">
        <title>Whole genome sequencing of Metallibacterium scheffleri DSM 24874 (T).</title>
        <authorList>
            <person name="Kumar S."/>
            <person name="Patil P."/>
            <person name="Patil P.B."/>
        </authorList>
    </citation>
    <scope>NUCLEOTIDE SEQUENCE [LARGE SCALE GENOMIC DNA]</scope>
    <source>
        <strain evidence="1 2">DSM 24874</strain>
    </source>
</reference>
<dbReference type="Proteomes" id="UP000307749">
    <property type="component" value="Unassembled WGS sequence"/>
</dbReference>
<dbReference type="EMBL" id="MWQO01000004">
    <property type="protein sequence ID" value="THD11975.1"/>
    <property type="molecule type" value="Genomic_DNA"/>
</dbReference>
<protein>
    <submittedName>
        <fullName evidence="1">Uncharacterized protein</fullName>
    </submittedName>
</protein>
<evidence type="ECO:0000313" key="2">
    <source>
        <dbReference type="Proteomes" id="UP000307749"/>
    </source>
</evidence>
<keyword evidence="2" id="KW-1185">Reference proteome</keyword>
<sequence length="35" mass="3895">MTAGYDFNRSMGVEGGYESLMGYEMTLLTQVPQFA</sequence>
<comment type="caution">
    <text evidence="1">The sequence shown here is derived from an EMBL/GenBank/DDBJ whole genome shotgun (WGS) entry which is preliminary data.</text>
</comment>
<dbReference type="STRING" id="993689.GCA_002077135_00756"/>
<gene>
    <name evidence="1" type="ORF">B1806_01190</name>
</gene>
<proteinExistence type="predicted"/>